<protein>
    <submittedName>
        <fullName evidence="1">Uncharacterized protein</fullName>
    </submittedName>
</protein>
<evidence type="ECO:0000313" key="2">
    <source>
        <dbReference type="Proteomes" id="UP000070456"/>
    </source>
</evidence>
<sequence>MTKYREILRLYSQGISQRSIATSCECSRNTVSKVIARAKELKHF</sequence>
<dbReference type="SUPFAM" id="SSF46689">
    <property type="entry name" value="Homeodomain-like"/>
    <property type="match status" value="1"/>
</dbReference>
<organism evidence="1 2">
    <name type="scientific">Thermotalea metallivorans</name>
    <dbReference type="NCBI Taxonomy" id="520762"/>
    <lineage>
        <taxon>Bacteria</taxon>
        <taxon>Bacillati</taxon>
        <taxon>Bacillota</taxon>
        <taxon>Clostridia</taxon>
        <taxon>Peptostreptococcales</taxon>
        <taxon>Thermotaleaceae</taxon>
        <taxon>Thermotalea</taxon>
    </lineage>
</organism>
<dbReference type="EMBL" id="LOEE01000043">
    <property type="protein sequence ID" value="KXG74964.1"/>
    <property type="molecule type" value="Genomic_DNA"/>
</dbReference>
<dbReference type="AlphaFoldDB" id="A0A140L339"/>
<comment type="caution">
    <text evidence="1">The sequence shown here is derived from an EMBL/GenBank/DDBJ whole genome shotgun (WGS) entry which is preliminary data.</text>
</comment>
<dbReference type="Pfam" id="PF13384">
    <property type="entry name" value="HTH_23"/>
    <property type="match status" value="1"/>
</dbReference>
<proteinExistence type="predicted"/>
<dbReference type="Proteomes" id="UP000070456">
    <property type="component" value="Unassembled WGS sequence"/>
</dbReference>
<reference evidence="1 2" key="1">
    <citation type="submission" date="2015-12" db="EMBL/GenBank/DDBJ databases">
        <title>Draft genome sequence of the thermoanaerobe Thermotalea metallivorans, an isolate from the runoff channel of the Great Artesian Basin, Australia.</title>
        <authorList>
            <person name="Patel B.K."/>
        </authorList>
    </citation>
    <scope>NUCLEOTIDE SEQUENCE [LARGE SCALE GENOMIC DNA]</scope>
    <source>
        <strain evidence="1 2">B2-1</strain>
    </source>
</reference>
<dbReference type="Gene3D" id="1.10.10.60">
    <property type="entry name" value="Homeodomain-like"/>
    <property type="match status" value="1"/>
</dbReference>
<name>A0A140L339_9FIRM</name>
<accession>A0A140L339</accession>
<dbReference type="RefSeq" id="WP_330382068.1">
    <property type="nucleotide sequence ID" value="NZ_LOEE01000043.1"/>
</dbReference>
<dbReference type="InterPro" id="IPR009057">
    <property type="entry name" value="Homeodomain-like_sf"/>
</dbReference>
<keyword evidence="2" id="KW-1185">Reference proteome</keyword>
<evidence type="ECO:0000313" key="1">
    <source>
        <dbReference type="EMBL" id="KXG74964.1"/>
    </source>
</evidence>
<gene>
    <name evidence="1" type="ORF">AN619_20180</name>
</gene>